<comment type="similarity">
    <text evidence="2">Belongs to the class-I pyridine nucleotide-disulfide oxidoreductase family.</text>
</comment>
<accession>A0ABP4PHQ5</accession>
<dbReference type="PRINTS" id="PR00368">
    <property type="entry name" value="FADPNR"/>
</dbReference>
<dbReference type="PANTHER" id="PTHR43014">
    <property type="entry name" value="MERCURIC REDUCTASE"/>
    <property type="match status" value="1"/>
</dbReference>
<dbReference type="RefSeq" id="WP_344215056.1">
    <property type="nucleotide sequence ID" value="NZ_BAAAOS010000020.1"/>
</dbReference>
<evidence type="ECO:0000256" key="1">
    <source>
        <dbReference type="ARBA" id="ARBA00001974"/>
    </source>
</evidence>
<dbReference type="Gene3D" id="3.30.390.30">
    <property type="match status" value="1"/>
</dbReference>
<dbReference type="InterPro" id="IPR016156">
    <property type="entry name" value="FAD/NAD-linked_Rdtase_dimer_sf"/>
</dbReference>
<evidence type="ECO:0000256" key="4">
    <source>
        <dbReference type="ARBA" id="ARBA00022827"/>
    </source>
</evidence>
<protein>
    <submittedName>
        <fullName evidence="7">NAD(P)/FAD-dependent oxidoreductase</fullName>
    </submittedName>
</protein>
<evidence type="ECO:0000256" key="3">
    <source>
        <dbReference type="ARBA" id="ARBA00022630"/>
    </source>
</evidence>
<dbReference type="InterPro" id="IPR001100">
    <property type="entry name" value="Pyr_nuc-diS_OxRdtase"/>
</dbReference>
<dbReference type="Gene3D" id="3.50.50.60">
    <property type="entry name" value="FAD/NAD(P)-binding domain"/>
    <property type="match status" value="2"/>
</dbReference>
<dbReference type="Proteomes" id="UP001500393">
    <property type="component" value="Unassembled WGS sequence"/>
</dbReference>
<comment type="cofactor">
    <cofactor evidence="1">
        <name>FAD</name>
        <dbReference type="ChEBI" id="CHEBI:57692"/>
    </cofactor>
</comment>
<dbReference type="EMBL" id="BAAAOS010000020">
    <property type="protein sequence ID" value="GAA1578491.1"/>
    <property type="molecule type" value="Genomic_DNA"/>
</dbReference>
<dbReference type="PIRSF" id="PIRSF000350">
    <property type="entry name" value="Mercury_reductase_MerA"/>
    <property type="match status" value="1"/>
</dbReference>
<keyword evidence="8" id="KW-1185">Reference proteome</keyword>
<comment type="caution">
    <text evidence="7">The sequence shown here is derived from an EMBL/GenBank/DDBJ whole genome shotgun (WGS) entry which is preliminary data.</text>
</comment>
<evidence type="ECO:0000313" key="8">
    <source>
        <dbReference type="Proteomes" id="UP001500393"/>
    </source>
</evidence>
<dbReference type="SUPFAM" id="SSF55424">
    <property type="entry name" value="FAD/NAD-linked reductases, dimerisation (C-terminal) domain"/>
    <property type="match status" value="1"/>
</dbReference>
<evidence type="ECO:0000259" key="6">
    <source>
        <dbReference type="Pfam" id="PF07992"/>
    </source>
</evidence>
<dbReference type="InterPro" id="IPR023753">
    <property type="entry name" value="FAD/NAD-binding_dom"/>
</dbReference>
<dbReference type="PRINTS" id="PR00411">
    <property type="entry name" value="PNDRDTASEI"/>
</dbReference>
<evidence type="ECO:0000256" key="2">
    <source>
        <dbReference type="ARBA" id="ARBA00007532"/>
    </source>
</evidence>
<dbReference type="Pfam" id="PF07992">
    <property type="entry name" value="Pyr_redox_2"/>
    <property type="match status" value="1"/>
</dbReference>
<gene>
    <name evidence="7" type="ORF">GCM10009789_35000</name>
</gene>
<feature type="domain" description="FAD/NAD(P)-binding" evidence="6">
    <location>
        <begin position="18"/>
        <end position="329"/>
    </location>
</feature>
<dbReference type="PANTHER" id="PTHR43014:SF2">
    <property type="entry name" value="MERCURIC REDUCTASE"/>
    <property type="match status" value="1"/>
</dbReference>
<keyword evidence="3" id="KW-0285">Flavoprotein</keyword>
<evidence type="ECO:0000313" key="7">
    <source>
        <dbReference type="EMBL" id="GAA1578491.1"/>
    </source>
</evidence>
<dbReference type="Pfam" id="PF02852">
    <property type="entry name" value="Pyr_redox_dim"/>
    <property type="match status" value="1"/>
</dbReference>
<name>A0ABP4PHQ5_9ACTN</name>
<organism evidence="7 8">
    <name type="scientific">Kribbella sancticallisti</name>
    <dbReference type="NCBI Taxonomy" id="460087"/>
    <lineage>
        <taxon>Bacteria</taxon>
        <taxon>Bacillati</taxon>
        <taxon>Actinomycetota</taxon>
        <taxon>Actinomycetes</taxon>
        <taxon>Propionibacteriales</taxon>
        <taxon>Kribbellaceae</taxon>
        <taxon>Kribbella</taxon>
    </lineage>
</organism>
<keyword evidence="4" id="KW-0274">FAD</keyword>
<dbReference type="InterPro" id="IPR004099">
    <property type="entry name" value="Pyr_nucl-diS_OxRdtase_dimer"/>
</dbReference>
<dbReference type="InterPro" id="IPR036188">
    <property type="entry name" value="FAD/NAD-bd_sf"/>
</dbReference>
<evidence type="ECO:0000259" key="5">
    <source>
        <dbReference type="Pfam" id="PF02852"/>
    </source>
</evidence>
<dbReference type="SUPFAM" id="SSF51905">
    <property type="entry name" value="FAD/NAD(P)-binding domain"/>
    <property type="match status" value="1"/>
</dbReference>
<reference evidence="8" key="1">
    <citation type="journal article" date="2019" name="Int. J. Syst. Evol. Microbiol.">
        <title>The Global Catalogue of Microorganisms (GCM) 10K type strain sequencing project: providing services to taxonomists for standard genome sequencing and annotation.</title>
        <authorList>
            <consortium name="The Broad Institute Genomics Platform"/>
            <consortium name="The Broad Institute Genome Sequencing Center for Infectious Disease"/>
            <person name="Wu L."/>
            <person name="Ma J."/>
        </authorList>
    </citation>
    <scope>NUCLEOTIDE SEQUENCE [LARGE SCALE GENOMIC DNA]</scope>
    <source>
        <strain evidence="8">JCM 14969</strain>
    </source>
</reference>
<sequence length="474" mass="49652">MIEHNGASPGTNSGRDFDAIVIGGGSPGEHCAAAIVAGGLRVAIVERELLGGECSYWACIPTKTLLRAGEALSAARQVPGAREAVTGAVDPAAVLAWRDFMVSDYSDAGQESWARGAGLDVLRGSGRLAGPHTVAVGDSTYTADHIVIATGSDAAMPPVPGLADLPGVWTNREATAFAEVPRRLLVLGAGPTGVEMAQAFAGMGSSVVLIEGNDRVLPREPAAVGSAVGQALVADGIDVRFDQHAVRAKLDGDEYVLEFGDGTEARGDRLLVATGRRPRTAGIGLETVGIEPDQRGIPVDDRLAVGPGLWAIGDVTGLWQLTHVGKYQGRVVADNILGRTRRARYEAVPRVVFTDPQAAVVGAAQGRFEATVSLASVARTATYTREYDTRPGFLTLVSDGIHLTGAYAVGPEAGEWLQQATLAIHAGVPVPILLDVIQPFPTFSEAFLQAVRDLDADIQKLSSQTTWRTHVNSH</sequence>
<feature type="domain" description="Pyridine nucleotide-disulphide oxidoreductase dimerisation" evidence="5">
    <location>
        <begin position="348"/>
        <end position="450"/>
    </location>
</feature>
<proteinExistence type="inferred from homology"/>